<sequence>MNVSRQARSDQWYQDALVHFVRVAQASGSNRLEKTSLSDESYDVKSVPVKGELSDVIGVKSLSPERRFNNMEIRVHLRNVIKYFVNQCPFSVARASMENLLHDNERMHDLSGLMAMYKIKHIFEKMDGSLDGCDFKGGLLLRVRRAKERLSAQYQYVKNLVSSHFLDWQGEYSDYYKEREAFDELLLCDKRMRELCENVEAVKNTDEYLGMREFVEKFEAKFYKKTVKRILKGDLFLLPLELRGRISGFEGEVDIIAGQISELNERIEALRNKLFGGDLSEGNRFQSEQETRSDSSLSAISI</sequence>
<keyword evidence="2" id="KW-1185">Reference proteome</keyword>
<dbReference type="EMBL" id="BAABFL010000440">
    <property type="protein sequence ID" value="GAA4651157.1"/>
    <property type="molecule type" value="Genomic_DNA"/>
</dbReference>
<accession>A0ABP8V5S9</accession>
<protein>
    <submittedName>
        <fullName evidence="1">Uncharacterized protein</fullName>
    </submittedName>
</protein>
<proteinExistence type="predicted"/>
<dbReference type="Proteomes" id="UP001500604">
    <property type="component" value="Unassembled WGS sequence"/>
</dbReference>
<name>A0ABP8V5S9_9GAMM</name>
<evidence type="ECO:0000313" key="1">
    <source>
        <dbReference type="EMBL" id="GAA4651157.1"/>
    </source>
</evidence>
<organism evidence="1 2">
    <name type="scientific">Kistimonas scapharcae</name>
    <dbReference type="NCBI Taxonomy" id="1036133"/>
    <lineage>
        <taxon>Bacteria</taxon>
        <taxon>Pseudomonadati</taxon>
        <taxon>Pseudomonadota</taxon>
        <taxon>Gammaproteobacteria</taxon>
        <taxon>Oceanospirillales</taxon>
        <taxon>Endozoicomonadaceae</taxon>
        <taxon>Kistimonas</taxon>
    </lineage>
</organism>
<evidence type="ECO:0000313" key="2">
    <source>
        <dbReference type="Proteomes" id="UP001500604"/>
    </source>
</evidence>
<dbReference type="RefSeq" id="WP_345197483.1">
    <property type="nucleotide sequence ID" value="NZ_BAABFL010000440.1"/>
</dbReference>
<comment type="caution">
    <text evidence="1">The sequence shown here is derived from an EMBL/GenBank/DDBJ whole genome shotgun (WGS) entry which is preliminary data.</text>
</comment>
<reference evidence="2" key="1">
    <citation type="journal article" date="2019" name="Int. J. Syst. Evol. Microbiol.">
        <title>The Global Catalogue of Microorganisms (GCM) 10K type strain sequencing project: providing services to taxonomists for standard genome sequencing and annotation.</title>
        <authorList>
            <consortium name="The Broad Institute Genomics Platform"/>
            <consortium name="The Broad Institute Genome Sequencing Center for Infectious Disease"/>
            <person name="Wu L."/>
            <person name="Ma J."/>
        </authorList>
    </citation>
    <scope>NUCLEOTIDE SEQUENCE [LARGE SCALE GENOMIC DNA]</scope>
    <source>
        <strain evidence="2">JCM 17805</strain>
    </source>
</reference>
<gene>
    <name evidence="1" type="ORF">GCM10023116_34400</name>
</gene>